<dbReference type="GO" id="GO:0005634">
    <property type="term" value="C:nucleus"/>
    <property type="evidence" value="ECO:0007669"/>
    <property type="project" value="TreeGrafter"/>
</dbReference>
<dbReference type="InterPro" id="IPR011009">
    <property type="entry name" value="Kinase-like_dom_sf"/>
</dbReference>
<evidence type="ECO:0000256" key="1">
    <source>
        <dbReference type="ARBA" id="ARBA00022527"/>
    </source>
</evidence>
<dbReference type="Proteomes" id="UP000654918">
    <property type="component" value="Unassembled WGS sequence"/>
</dbReference>
<feature type="domain" description="Protein kinase" evidence="6">
    <location>
        <begin position="1"/>
        <end position="284"/>
    </location>
</feature>
<name>A0A8H6N7F0_9PEZI</name>
<evidence type="ECO:0000313" key="7">
    <source>
        <dbReference type="EMBL" id="KAF6822994.1"/>
    </source>
</evidence>
<evidence type="ECO:0000256" key="4">
    <source>
        <dbReference type="ARBA" id="ARBA00022777"/>
    </source>
</evidence>
<keyword evidence="1" id="KW-0723">Serine/threonine-protein kinase</keyword>
<keyword evidence="5" id="KW-0067">ATP-binding</keyword>
<dbReference type="SMART" id="SM00220">
    <property type="entry name" value="S_TKc"/>
    <property type="match status" value="1"/>
</dbReference>
<dbReference type="InterPro" id="IPR051175">
    <property type="entry name" value="CLK_kinases"/>
</dbReference>
<evidence type="ECO:0000259" key="6">
    <source>
        <dbReference type="PROSITE" id="PS50011"/>
    </source>
</evidence>
<keyword evidence="2" id="KW-0808">Transferase</keyword>
<dbReference type="PANTHER" id="PTHR45646:SF11">
    <property type="entry name" value="SERINE_THREONINE-PROTEIN KINASE DOA"/>
    <property type="match status" value="1"/>
</dbReference>
<keyword evidence="8" id="KW-1185">Reference proteome</keyword>
<dbReference type="GO" id="GO:0005524">
    <property type="term" value="F:ATP binding"/>
    <property type="evidence" value="ECO:0007669"/>
    <property type="project" value="UniProtKB-KW"/>
</dbReference>
<dbReference type="PANTHER" id="PTHR45646">
    <property type="entry name" value="SERINE/THREONINE-PROTEIN KINASE DOA-RELATED"/>
    <property type="match status" value="1"/>
</dbReference>
<dbReference type="PROSITE" id="PS50011">
    <property type="entry name" value="PROTEIN_KINASE_DOM"/>
    <property type="match status" value="1"/>
</dbReference>
<dbReference type="InterPro" id="IPR000719">
    <property type="entry name" value="Prot_kinase_dom"/>
</dbReference>
<evidence type="ECO:0000256" key="3">
    <source>
        <dbReference type="ARBA" id="ARBA00022741"/>
    </source>
</evidence>
<evidence type="ECO:0000256" key="5">
    <source>
        <dbReference type="ARBA" id="ARBA00022840"/>
    </source>
</evidence>
<evidence type="ECO:0000313" key="8">
    <source>
        <dbReference type="Proteomes" id="UP000654918"/>
    </source>
</evidence>
<protein>
    <submittedName>
        <fullName evidence="7">Serine/threonine-protein kinase SRPK3</fullName>
    </submittedName>
</protein>
<dbReference type="GO" id="GO:0043484">
    <property type="term" value="P:regulation of RNA splicing"/>
    <property type="evidence" value="ECO:0007669"/>
    <property type="project" value="TreeGrafter"/>
</dbReference>
<dbReference type="Gene3D" id="1.10.510.10">
    <property type="entry name" value="Transferase(Phosphotransferase) domain 1"/>
    <property type="match status" value="1"/>
</dbReference>
<gene>
    <name evidence="7" type="ORF">CPLU01_11675</name>
</gene>
<sequence>MLSGLHFLHSNGIVHGDLNPGNLVFGLQDLSEIGPETLKQRLRSKFWFESIEFLHRFDGKPMKQDRWAPRYLAPPHPLSEYTLSEVTKLADMGSAFYIGDSPRKHATPIALRAPEVIFDETEKIGTGIDIWTVGCLLYEFITGSTLFTIWLHGKSEETYNDENLMLLTEILGPLPADLLAKWPGSSKYYGPNGERLDVWPWAGQIGEGWDNKKRDEKHGGVKCHEALEKQFKGWRTHKATKVNNTERQIDDEEERQIISLIRSMLQYDPARRPSAADLLEHLWLY</sequence>
<dbReference type="SUPFAM" id="SSF56112">
    <property type="entry name" value="Protein kinase-like (PK-like)"/>
    <property type="match status" value="1"/>
</dbReference>
<keyword evidence="4 7" id="KW-0418">Kinase</keyword>
<reference evidence="7" key="1">
    <citation type="journal article" date="2020" name="Phytopathology">
        <title>Genome Sequence Resources of Colletotrichum truncatum, C. plurivorum, C. musicola, and C. sojae: Four Species Pathogenic to Soybean (Glycine max).</title>
        <authorList>
            <person name="Rogerio F."/>
            <person name="Boufleur T.R."/>
            <person name="Ciampi-Guillardi M."/>
            <person name="Sukno S.A."/>
            <person name="Thon M.R."/>
            <person name="Massola Junior N.S."/>
            <person name="Baroncelli R."/>
        </authorList>
    </citation>
    <scope>NUCLEOTIDE SEQUENCE</scope>
    <source>
        <strain evidence="7">LFN00145</strain>
    </source>
</reference>
<organism evidence="7 8">
    <name type="scientific">Colletotrichum plurivorum</name>
    <dbReference type="NCBI Taxonomy" id="2175906"/>
    <lineage>
        <taxon>Eukaryota</taxon>
        <taxon>Fungi</taxon>
        <taxon>Dikarya</taxon>
        <taxon>Ascomycota</taxon>
        <taxon>Pezizomycotina</taxon>
        <taxon>Sordariomycetes</taxon>
        <taxon>Hypocreomycetidae</taxon>
        <taxon>Glomerellales</taxon>
        <taxon>Glomerellaceae</taxon>
        <taxon>Colletotrichum</taxon>
        <taxon>Colletotrichum orchidearum species complex</taxon>
    </lineage>
</organism>
<keyword evidence="3" id="KW-0547">Nucleotide-binding</keyword>
<comment type="caution">
    <text evidence="7">The sequence shown here is derived from an EMBL/GenBank/DDBJ whole genome shotgun (WGS) entry which is preliminary data.</text>
</comment>
<dbReference type="AlphaFoldDB" id="A0A8H6N7F0"/>
<accession>A0A8H6N7F0</accession>
<evidence type="ECO:0000256" key="2">
    <source>
        <dbReference type="ARBA" id="ARBA00022679"/>
    </source>
</evidence>
<dbReference type="Pfam" id="PF00069">
    <property type="entry name" value="Pkinase"/>
    <property type="match status" value="1"/>
</dbReference>
<dbReference type="GO" id="GO:0004674">
    <property type="term" value="F:protein serine/threonine kinase activity"/>
    <property type="evidence" value="ECO:0007669"/>
    <property type="project" value="UniProtKB-KW"/>
</dbReference>
<dbReference type="EMBL" id="WIGO01000223">
    <property type="protein sequence ID" value="KAF6822994.1"/>
    <property type="molecule type" value="Genomic_DNA"/>
</dbReference>
<proteinExistence type="predicted"/>